<keyword evidence="10" id="KW-0436">Ligase</keyword>
<dbReference type="HAMAP" id="MF_00802">
    <property type="entry name" value="GlnE"/>
    <property type="match status" value="1"/>
</dbReference>
<evidence type="ECO:0000313" key="11">
    <source>
        <dbReference type="Proteomes" id="UP000323671"/>
    </source>
</evidence>
<dbReference type="Gene3D" id="3.30.460.10">
    <property type="entry name" value="Beta Polymerase, domain 2"/>
    <property type="match status" value="2"/>
</dbReference>
<dbReference type="PANTHER" id="PTHR30621:SF0">
    <property type="entry name" value="BIFUNCTIONAL GLUTAMINE SYNTHETASE ADENYLYLTRANSFERASE_ADENYLYL-REMOVING ENZYME"/>
    <property type="match status" value="1"/>
</dbReference>
<dbReference type="EC" id="2.7.7.89" evidence="7"/>
<evidence type="ECO:0000259" key="9">
    <source>
        <dbReference type="Pfam" id="PF08335"/>
    </source>
</evidence>
<dbReference type="InterPro" id="IPR013546">
    <property type="entry name" value="PII_UdlTrfase/GS_AdlTrfase"/>
</dbReference>
<feature type="region of interest" description="Adenylyl removase" evidence="7">
    <location>
        <begin position="1"/>
        <end position="435"/>
    </location>
</feature>
<dbReference type="Gene3D" id="1.20.120.1510">
    <property type="match status" value="1"/>
</dbReference>
<dbReference type="RefSeq" id="WP_149425870.1">
    <property type="nucleotide sequence ID" value="NZ_CP022579.1"/>
</dbReference>
<evidence type="ECO:0000256" key="2">
    <source>
        <dbReference type="ARBA" id="ARBA00022695"/>
    </source>
</evidence>
<keyword evidence="2 7" id="KW-0548">Nucleotidyltransferase</keyword>
<organism evidence="10 11">
    <name type="scientific">Oryzomicrobium terrae</name>
    <dbReference type="NCBI Taxonomy" id="1735038"/>
    <lineage>
        <taxon>Bacteria</taxon>
        <taxon>Pseudomonadati</taxon>
        <taxon>Pseudomonadota</taxon>
        <taxon>Betaproteobacteria</taxon>
        <taxon>Rhodocyclales</taxon>
        <taxon>Rhodocyclaceae</taxon>
        <taxon>Oryzomicrobium</taxon>
    </lineage>
</organism>
<sequence length="930" mass="103449">MNPTAAPALPTAAPLPAPTTWTEARAFTAAHSRFFERLLSARPGLEQRLAETWQAPLSHAALAEWLAPRLAEIGDDEALKRTLRELRAYTMAHLAVRDLTGLAPLAEVVETMTSLAEVTVNTALAILHAQLAAQHGEPRGTDGQALTLAVVGMGKLGGRELNVSSDIDLIFVYPEEGQTDKGLDNYDFFSRLGKRLIKAIDDVTGDGRVFRVDMRLRPNGDSGPLVCSLDSLENYFITQGREWERYAWIKGRVMNDQGQTCHAHALAQVVRPFVFRKYLDFGAINAMRDLHAQIRREVARKDMADHVKLGPGGIREIEFIAQVFQLIRGGRDPQLQVKPTLEVLARLVERNFLSPDAVAELTRAYDFLRRVEHRLQWFEDAQTHRLPGVDSGGGQDRARLAASMGFAGWDDFLAVLDDHRQRVSRHFEAVFADPEGKRPECEGSTPLWQGGLDDDVAAAKLTALGYRRPADTLSLIQRFRAGSRYQQLPSQNRERLDALAPGLIDAAAAASQVTGAEADETLARCLAFLETIGRRGAYLALLQQYPLARQKVAELIGASHWAADYLNHHPILLDVLLDPRLTEVREDWQADWTAFRAELARHLADTAGDAERQMDLLREAHHAQVFRLLAQDLAGLLTVERLSDNLSQLADILVQAVLELCWGFLRQRHRDKPAFAVIGYGKLGGKELGYASDLDIVFLYDDPAQEAEEIYARLAQRINTWLSSRTPAGILFETDLRLRPNGDSGLIVTSKEAFLEYQLKHAWVWEHQALTRARFVAGDPALGEAFEAIRVEVLRQPRDLASLRDEVVAMRQKMRDNLATGTDTEFDIKHDAGGIVDVEFIVQYLILGYAHAHAELTGNLGNIALLKIAADLGLIPAPLAEGARRAYREYRRLQHAKRLNNAPKARIAKTSVAEHIAAVNALWQHVFTAG</sequence>
<dbReference type="AlphaFoldDB" id="A0A5C1EC98"/>
<dbReference type="FunFam" id="3.30.460.10:FF:000009">
    <property type="entry name" value="Bifunctional glutamine synthetase adenylyltransferase/adenylyl-removing enzyme"/>
    <property type="match status" value="1"/>
</dbReference>
<feature type="domain" description="Glutamate-ammonia ligase adenylyltransferase repeated" evidence="8">
    <location>
        <begin position="29"/>
        <end position="263"/>
    </location>
</feature>
<keyword evidence="5 7" id="KW-0460">Magnesium</keyword>
<comment type="catalytic activity">
    <reaction evidence="7">
        <text>[glutamine synthetase]-L-tyrosine + ATP = [glutamine synthetase]-O(4)-(5'-adenylyl)-L-tyrosine + diphosphate</text>
        <dbReference type="Rhea" id="RHEA:18589"/>
        <dbReference type="Rhea" id="RHEA-COMP:10660"/>
        <dbReference type="Rhea" id="RHEA-COMP:10661"/>
        <dbReference type="ChEBI" id="CHEBI:30616"/>
        <dbReference type="ChEBI" id="CHEBI:33019"/>
        <dbReference type="ChEBI" id="CHEBI:46858"/>
        <dbReference type="ChEBI" id="CHEBI:83624"/>
        <dbReference type="EC" id="2.7.7.42"/>
    </reaction>
</comment>
<dbReference type="Pfam" id="PF08335">
    <property type="entry name" value="GlnD_UR_UTase"/>
    <property type="match status" value="2"/>
</dbReference>
<keyword evidence="11" id="KW-1185">Reference proteome</keyword>
<protein>
    <recommendedName>
        <fullName evidence="7">Bifunctional glutamine synthetase adenylyltransferase/adenylyl-removing enzyme</fullName>
    </recommendedName>
    <alternativeName>
        <fullName evidence="7">ATP:glutamine synthetase adenylyltransferase</fullName>
    </alternativeName>
    <alternativeName>
        <fullName evidence="7">ATase</fullName>
    </alternativeName>
    <domain>
        <recommendedName>
            <fullName evidence="7">Glutamine synthetase adenylyl-L-tyrosine phosphorylase</fullName>
            <ecNumber evidence="7">2.7.7.89</ecNumber>
        </recommendedName>
        <alternativeName>
            <fullName evidence="7">Adenylyl removase</fullName>
            <shortName evidence="7">AR</shortName>
            <shortName evidence="7">AT-N</shortName>
        </alternativeName>
    </domain>
    <domain>
        <recommendedName>
            <fullName evidence="7">Glutamine synthetase adenylyl transferase</fullName>
            <ecNumber evidence="7">2.7.7.42</ecNumber>
        </recommendedName>
        <alternativeName>
            <fullName evidence="7">Adenylyl transferase</fullName>
            <shortName evidence="7">AT</shortName>
            <shortName evidence="7">AT-C</shortName>
        </alternativeName>
    </domain>
</protein>
<dbReference type="GO" id="GO:0000820">
    <property type="term" value="P:regulation of glutamine family amino acid metabolic process"/>
    <property type="evidence" value="ECO:0007669"/>
    <property type="project" value="UniProtKB-UniRule"/>
</dbReference>
<evidence type="ECO:0000256" key="3">
    <source>
        <dbReference type="ARBA" id="ARBA00022741"/>
    </source>
</evidence>
<dbReference type="Gene3D" id="1.20.120.330">
    <property type="entry name" value="Nucleotidyltransferases domain 2"/>
    <property type="match status" value="2"/>
</dbReference>
<feature type="region of interest" description="Adenylyl transferase" evidence="7">
    <location>
        <begin position="442"/>
        <end position="930"/>
    </location>
</feature>
<dbReference type="GO" id="GO:0016874">
    <property type="term" value="F:ligase activity"/>
    <property type="evidence" value="ECO:0007669"/>
    <property type="project" value="UniProtKB-KW"/>
</dbReference>
<feature type="domain" description="PII-uridylyltransferase/Glutamine-synthetase adenylyltransferase" evidence="9">
    <location>
        <begin position="815"/>
        <end position="896"/>
    </location>
</feature>
<keyword evidence="4 7" id="KW-0067">ATP-binding</keyword>
<comment type="function">
    <text evidence="7">Involved in the regulation of glutamine synthetase GlnA, a key enzyme in the process to assimilate ammonia. When cellular nitrogen levels are high, the C-terminal adenylyl transferase (AT) inactivates GlnA by covalent transfer of an adenylyl group from ATP to specific tyrosine residue of GlnA, thus reducing its activity. Conversely, when nitrogen levels are low, the N-terminal adenylyl removase (AR) activates GlnA by removing the adenylyl group by phosphorolysis, increasing its activity. The regulatory region of GlnE binds the signal transduction protein PII (GlnB) which indicates the nitrogen status of the cell.</text>
</comment>
<dbReference type="NCBIfam" id="NF008292">
    <property type="entry name" value="PRK11072.1"/>
    <property type="match status" value="1"/>
</dbReference>
<dbReference type="KEGG" id="otr:OTERR_23010"/>
<dbReference type="GO" id="GO:0047388">
    <property type="term" value="F:[glutamine synthetase]-adenylyl-L-tyrosine phosphorylase activity"/>
    <property type="evidence" value="ECO:0007669"/>
    <property type="project" value="UniProtKB-EC"/>
</dbReference>
<dbReference type="Gene3D" id="1.10.4050.10">
    <property type="entry name" value="Glutamine synthase adenylyltransferase GlnE"/>
    <property type="match status" value="1"/>
</dbReference>
<dbReference type="GO" id="GO:0005524">
    <property type="term" value="F:ATP binding"/>
    <property type="evidence" value="ECO:0007669"/>
    <property type="project" value="UniProtKB-UniRule"/>
</dbReference>
<dbReference type="SUPFAM" id="SSF81593">
    <property type="entry name" value="Nucleotidyltransferase substrate binding subunit/domain"/>
    <property type="match status" value="2"/>
</dbReference>
<dbReference type="SUPFAM" id="SSF81301">
    <property type="entry name" value="Nucleotidyltransferase"/>
    <property type="match status" value="2"/>
</dbReference>
<evidence type="ECO:0000313" key="10">
    <source>
        <dbReference type="EMBL" id="QEL65777.1"/>
    </source>
</evidence>
<keyword evidence="1 7" id="KW-0808">Transferase</keyword>
<dbReference type="InterPro" id="IPR023057">
    <property type="entry name" value="GlnE"/>
</dbReference>
<name>A0A5C1EC98_9RHOO</name>
<evidence type="ECO:0000256" key="5">
    <source>
        <dbReference type="ARBA" id="ARBA00022842"/>
    </source>
</evidence>
<comment type="cofactor">
    <cofactor evidence="7">
        <name>Mg(2+)</name>
        <dbReference type="ChEBI" id="CHEBI:18420"/>
    </cofactor>
</comment>
<dbReference type="CDD" id="cd05401">
    <property type="entry name" value="NT_GlnE_GlnD_like"/>
    <property type="match status" value="2"/>
</dbReference>
<evidence type="ECO:0000259" key="8">
    <source>
        <dbReference type="Pfam" id="PF03710"/>
    </source>
</evidence>
<feature type="domain" description="PII-uridylyltransferase/Glutamine-synthetase adenylyltransferase" evidence="9">
    <location>
        <begin position="289"/>
        <end position="431"/>
    </location>
</feature>
<proteinExistence type="inferred from homology"/>
<dbReference type="InterPro" id="IPR005190">
    <property type="entry name" value="GlnE_rpt_dom"/>
</dbReference>
<dbReference type="GO" id="GO:0005829">
    <property type="term" value="C:cytosol"/>
    <property type="evidence" value="ECO:0007669"/>
    <property type="project" value="TreeGrafter"/>
</dbReference>
<reference evidence="10 11" key="1">
    <citation type="submission" date="2017-07" db="EMBL/GenBank/DDBJ databases">
        <title>Complete genome sequence of Oryzomicrobium terrae TPP412.</title>
        <authorList>
            <person name="Chiu L.-W."/>
            <person name="Lo K.-J."/>
            <person name="Tsai Y.-M."/>
            <person name="Lin S.-S."/>
            <person name="Kuo C.-H."/>
            <person name="Liu C.-T."/>
        </authorList>
    </citation>
    <scope>NUCLEOTIDE SEQUENCE [LARGE SCALE GENOMIC DNA]</scope>
    <source>
        <strain evidence="10 11">TPP412</strain>
    </source>
</reference>
<dbReference type="Proteomes" id="UP000323671">
    <property type="component" value="Chromosome"/>
</dbReference>
<dbReference type="InterPro" id="IPR043519">
    <property type="entry name" value="NT_sf"/>
</dbReference>
<dbReference type="FunFam" id="1.20.120.330:FF:000005">
    <property type="entry name" value="Bifunctional glutamine synthetase adenylyltransferase/adenylyl-removing enzyme"/>
    <property type="match status" value="1"/>
</dbReference>
<dbReference type="Pfam" id="PF03710">
    <property type="entry name" value="GlnE"/>
    <property type="match status" value="2"/>
</dbReference>
<evidence type="ECO:0000256" key="1">
    <source>
        <dbReference type="ARBA" id="ARBA00022679"/>
    </source>
</evidence>
<keyword evidence="6 7" id="KW-0511">Multifunctional enzyme</keyword>
<accession>A0A5C1EC98</accession>
<dbReference type="PANTHER" id="PTHR30621">
    <property type="entry name" value="GLUTAMINE SYNTHETASE ADENYLYLTRANSFERASE"/>
    <property type="match status" value="1"/>
</dbReference>
<evidence type="ECO:0000256" key="4">
    <source>
        <dbReference type="ARBA" id="ARBA00022840"/>
    </source>
</evidence>
<dbReference type="GO" id="GO:0000287">
    <property type="term" value="F:magnesium ion binding"/>
    <property type="evidence" value="ECO:0007669"/>
    <property type="project" value="UniProtKB-UniRule"/>
</dbReference>
<dbReference type="EMBL" id="CP022579">
    <property type="protein sequence ID" value="QEL65777.1"/>
    <property type="molecule type" value="Genomic_DNA"/>
</dbReference>
<dbReference type="EC" id="2.7.7.42" evidence="7"/>
<gene>
    <name evidence="7 10" type="primary">glnE</name>
    <name evidence="10" type="ORF">OTERR_23010</name>
</gene>
<evidence type="ECO:0000256" key="6">
    <source>
        <dbReference type="ARBA" id="ARBA00023268"/>
    </source>
</evidence>
<comment type="similarity">
    <text evidence="7">Belongs to the GlnE family.</text>
</comment>
<comment type="catalytic activity">
    <reaction evidence="7">
        <text>[glutamine synthetase]-O(4)-(5'-adenylyl)-L-tyrosine + phosphate = [glutamine synthetase]-L-tyrosine + ADP</text>
        <dbReference type="Rhea" id="RHEA:43716"/>
        <dbReference type="Rhea" id="RHEA-COMP:10660"/>
        <dbReference type="Rhea" id="RHEA-COMP:10661"/>
        <dbReference type="ChEBI" id="CHEBI:43474"/>
        <dbReference type="ChEBI" id="CHEBI:46858"/>
        <dbReference type="ChEBI" id="CHEBI:83624"/>
        <dbReference type="ChEBI" id="CHEBI:456216"/>
        <dbReference type="EC" id="2.7.7.89"/>
    </reaction>
</comment>
<feature type="domain" description="Glutamate-ammonia ligase adenylyltransferase repeated" evidence="8">
    <location>
        <begin position="550"/>
        <end position="788"/>
    </location>
</feature>
<keyword evidence="3 7" id="KW-0547">Nucleotide-binding</keyword>
<evidence type="ECO:0000256" key="7">
    <source>
        <dbReference type="HAMAP-Rule" id="MF_00802"/>
    </source>
</evidence>
<dbReference type="GO" id="GO:0008882">
    <property type="term" value="F:[glutamate-ammonia-ligase] adenylyltransferase activity"/>
    <property type="evidence" value="ECO:0007669"/>
    <property type="project" value="UniProtKB-UniRule"/>
</dbReference>